<evidence type="ECO:0000256" key="11">
    <source>
        <dbReference type="ARBA" id="ARBA00023033"/>
    </source>
</evidence>
<dbReference type="InterPro" id="IPR002401">
    <property type="entry name" value="Cyt_P450_E_grp-I"/>
</dbReference>
<dbReference type="Proteomes" id="UP000230002">
    <property type="component" value="Unassembled WGS sequence"/>
</dbReference>
<evidence type="ECO:0000256" key="3">
    <source>
        <dbReference type="ARBA" id="ARBA00005179"/>
    </source>
</evidence>
<reference evidence="15 16" key="1">
    <citation type="journal article" date="2015" name="Sci. Rep.">
        <title>Chromosome-level genome map provides insights into diverse defense mechanisms in the medicinal fungus Ganoderma sinense.</title>
        <authorList>
            <person name="Zhu Y."/>
            <person name="Xu J."/>
            <person name="Sun C."/>
            <person name="Zhou S."/>
            <person name="Xu H."/>
            <person name="Nelson D.R."/>
            <person name="Qian J."/>
            <person name="Song J."/>
            <person name="Luo H."/>
            <person name="Xiang L."/>
            <person name="Li Y."/>
            <person name="Xu Z."/>
            <person name="Ji A."/>
            <person name="Wang L."/>
            <person name="Lu S."/>
            <person name="Hayward A."/>
            <person name="Sun W."/>
            <person name="Li X."/>
            <person name="Schwartz D.C."/>
            <person name="Wang Y."/>
            <person name="Chen S."/>
        </authorList>
    </citation>
    <scope>NUCLEOTIDE SEQUENCE [LARGE SCALE GENOMIC DNA]</scope>
    <source>
        <strain evidence="15 16">ZZ0214-1</strain>
    </source>
</reference>
<dbReference type="InterPro" id="IPR050364">
    <property type="entry name" value="Cytochrome_P450_fung"/>
</dbReference>
<dbReference type="GO" id="GO:0005506">
    <property type="term" value="F:iron ion binding"/>
    <property type="evidence" value="ECO:0007669"/>
    <property type="project" value="InterPro"/>
</dbReference>
<comment type="similarity">
    <text evidence="4 14">Belongs to the cytochrome P450 family.</text>
</comment>
<dbReference type="InterPro" id="IPR032675">
    <property type="entry name" value="LRR_dom_sf"/>
</dbReference>
<evidence type="ECO:0000256" key="12">
    <source>
        <dbReference type="ARBA" id="ARBA00023136"/>
    </source>
</evidence>
<dbReference type="GO" id="GO:0016020">
    <property type="term" value="C:membrane"/>
    <property type="evidence" value="ECO:0007669"/>
    <property type="project" value="UniProtKB-SubCell"/>
</dbReference>
<keyword evidence="5 13" id="KW-0349">Heme</keyword>
<dbReference type="PANTHER" id="PTHR46300:SF7">
    <property type="entry name" value="P450, PUTATIVE (EUROFUNG)-RELATED"/>
    <property type="match status" value="1"/>
</dbReference>
<keyword evidence="7 13" id="KW-0479">Metal-binding</keyword>
<dbReference type="SUPFAM" id="SSF52047">
    <property type="entry name" value="RNI-like"/>
    <property type="match status" value="1"/>
</dbReference>
<evidence type="ECO:0000256" key="4">
    <source>
        <dbReference type="ARBA" id="ARBA00010617"/>
    </source>
</evidence>
<evidence type="ECO:0000256" key="8">
    <source>
        <dbReference type="ARBA" id="ARBA00022989"/>
    </source>
</evidence>
<keyword evidence="8" id="KW-1133">Transmembrane helix</keyword>
<keyword evidence="9 14" id="KW-0560">Oxidoreductase</keyword>
<dbReference type="InterPro" id="IPR017972">
    <property type="entry name" value="Cyt_P450_CS"/>
</dbReference>
<evidence type="ECO:0000256" key="1">
    <source>
        <dbReference type="ARBA" id="ARBA00001971"/>
    </source>
</evidence>
<comment type="subcellular location">
    <subcellularLocation>
        <location evidence="2">Membrane</location>
        <topology evidence="2">Single-pass membrane protein</topology>
    </subcellularLocation>
</comment>
<dbReference type="InterPro" id="IPR036396">
    <property type="entry name" value="Cyt_P450_sf"/>
</dbReference>
<keyword evidence="12" id="KW-0472">Membrane</keyword>
<dbReference type="Gene3D" id="3.80.10.10">
    <property type="entry name" value="Ribonuclease Inhibitor"/>
    <property type="match status" value="1"/>
</dbReference>
<evidence type="ECO:0000256" key="13">
    <source>
        <dbReference type="PIRSR" id="PIRSR602401-1"/>
    </source>
</evidence>
<evidence type="ECO:0000256" key="10">
    <source>
        <dbReference type="ARBA" id="ARBA00023004"/>
    </source>
</evidence>
<evidence type="ECO:0008006" key="17">
    <source>
        <dbReference type="Google" id="ProtNLM"/>
    </source>
</evidence>
<evidence type="ECO:0000313" key="16">
    <source>
        <dbReference type="Proteomes" id="UP000230002"/>
    </source>
</evidence>
<dbReference type="Pfam" id="PF00067">
    <property type="entry name" value="p450"/>
    <property type="match status" value="1"/>
</dbReference>
<comment type="pathway">
    <text evidence="3">Secondary metabolite biosynthesis.</text>
</comment>
<dbReference type="OrthoDB" id="2756640at2759"/>
<dbReference type="InterPro" id="IPR001128">
    <property type="entry name" value="Cyt_P450"/>
</dbReference>
<dbReference type="GO" id="GO:0020037">
    <property type="term" value="F:heme binding"/>
    <property type="evidence" value="ECO:0007669"/>
    <property type="project" value="InterPro"/>
</dbReference>
<keyword evidence="11 14" id="KW-0503">Monooxygenase</keyword>
<proteinExistence type="inferred from homology"/>
<evidence type="ECO:0000256" key="14">
    <source>
        <dbReference type="RuleBase" id="RU000461"/>
    </source>
</evidence>
<keyword evidence="6" id="KW-0812">Transmembrane</keyword>
<feature type="binding site" description="axial binding residue" evidence="13">
    <location>
        <position position="147"/>
    </location>
    <ligand>
        <name>heme</name>
        <dbReference type="ChEBI" id="CHEBI:30413"/>
    </ligand>
    <ligandPart>
        <name>Fe</name>
        <dbReference type="ChEBI" id="CHEBI:18248"/>
    </ligandPart>
</feature>
<comment type="cofactor">
    <cofactor evidence="1 13">
        <name>heme</name>
        <dbReference type="ChEBI" id="CHEBI:30413"/>
    </cofactor>
</comment>
<protein>
    <recommendedName>
        <fullName evidence="17">Cytochrome P450</fullName>
    </recommendedName>
</protein>
<dbReference type="PRINTS" id="PR00463">
    <property type="entry name" value="EP450I"/>
</dbReference>
<dbReference type="GO" id="GO:0016705">
    <property type="term" value="F:oxidoreductase activity, acting on paired donors, with incorporation or reduction of molecular oxygen"/>
    <property type="evidence" value="ECO:0007669"/>
    <property type="project" value="InterPro"/>
</dbReference>
<evidence type="ECO:0000313" key="15">
    <source>
        <dbReference type="EMBL" id="PIL32830.1"/>
    </source>
</evidence>
<dbReference type="EMBL" id="AYKW01000009">
    <property type="protein sequence ID" value="PIL32830.1"/>
    <property type="molecule type" value="Genomic_DNA"/>
</dbReference>
<sequence length="638" mass="72355">MCQLVTASAYLGSSDTAHALLEAFCLAMAMHPDKQKKAPEELNAVIGPHRLPDFSDRDALPYTRAILKEEMRWHIIAPIRFIHLTMDDDKYNGYFLPARTILNTNIWLVQLREGYPDRESFRLERLLEDGPPSDPADYVFGFGPRLCPGRHFSIASSFITFTSVLRIFDIQPPPTSIWDPNQHGKEAIRTSSKPYLAKLIGLRPALGCNLKMSRQFPNELFDAIISCVPTGHTGWLWPKERETLLNCTLVCRDWLPVSRHTLFSYVHLKRPTAWDSFLRSVVNAEEGRPWLASILRLQVEDGWYSHYEGDKKIPAKPVSEWRGQYVIPVLAGHLPNLELLSLSVDWDRCQPHATTFGMFSQFTSLRELRLDSCRFPSFCTFRRILVSLPALKTLRCSAVHWPSAPQPSILAIPSGHLALQSLGISLLCDSFHDLSLQCGPVDFHPITLPHRTLDYYVQIFAPSVQVAAFGNIQSMHDIANTISDLSRFGNLRSLDFAVNGTDWGDAADLLQSLPARLDTLIIFVDYGRELVDRDMMVKEDGEVKAMKTNGLELLEPVLLRDNFKALHHLEFKPWGYRDTLEPLEESIIQTIWRKLPKLHSRTTLNIRLAPVYINRSPPPSRRPSPSPAVEIISGGFIP</sequence>
<evidence type="ECO:0000256" key="2">
    <source>
        <dbReference type="ARBA" id="ARBA00004167"/>
    </source>
</evidence>
<dbReference type="PANTHER" id="PTHR46300">
    <property type="entry name" value="P450, PUTATIVE (EUROFUNG)-RELATED-RELATED"/>
    <property type="match status" value="1"/>
</dbReference>
<evidence type="ECO:0000256" key="9">
    <source>
        <dbReference type="ARBA" id="ARBA00023002"/>
    </source>
</evidence>
<dbReference type="SUPFAM" id="SSF48264">
    <property type="entry name" value="Cytochrome P450"/>
    <property type="match status" value="1"/>
</dbReference>
<evidence type="ECO:0000256" key="6">
    <source>
        <dbReference type="ARBA" id="ARBA00022692"/>
    </source>
</evidence>
<dbReference type="PROSITE" id="PS00086">
    <property type="entry name" value="CYTOCHROME_P450"/>
    <property type="match status" value="1"/>
</dbReference>
<keyword evidence="16" id="KW-1185">Reference proteome</keyword>
<comment type="caution">
    <text evidence="15">The sequence shown here is derived from an EMBL/GenBank/DDBJ whole genome shotgun (WGS) entry which is preliminary data.</text>
</comment>
<dbReference type="STRING" id="1077348.A0A2G8SGC8"/>
<keyword evidence="10 13" id="KW-0408">Iron</keyword>
<accession>A0A2G8SGC8</accession>
<organism evidence="15 16">
    <name type="scientific">Ganoderma sinense ZZ0214-1</name>
    <dbReference type="NCBI Taxonomy" id="1077348"/>
    <lineage>
        <taxon>Eukaryota</taxon>
        <taxon>Fungi</taxon>
        <taxon>Dikarya</taxon>
        <taxon>Basidiomycota</taxon>
        <taxon>Agaricomycotina</taxon>
        <taxon>Agaricomycetes</taxon>
        <taxon>Polyporales</taxon>
        <taxon>Polyporaceae</taxon>
        <taxon>Ganoderma</taxon>
    </lineage>
</organism>
<dbReference type="GO" id="GO:0004497">
    <property type="term" value="F:monooxygenase activity"/>
    <property type="evidence" value="ECO:0007669"/>
    <property type="project" value="UniProtKB-KW"/>
</dbReference>
<evidence type="ECO:0000256" key="7">
    <source>
        <dbReference type="ARBA" id="ARBA00022723"/>
    </source>
</evidence>
<dbReference type="AlphaFoldDB" id="A0A2G8SGC8"/>
<gene>
    <name evidence="15" type="ORF">GSI_04947</name>
</gene>
<evidence type="ECO:0000256" key="5">
    <source>
        <dbReference type="ARBA" id="ARBA00022617"/>
    </source>
</evidence>
<dbReference type="Gene3D" id="1.10.630.10">
    <property type="entry name" value="Cytochrome P450"/>
    <property type="match status" value="1"/>
</dbReference>
<name>A0A2G8SGC8_9APHY</name>